<reference evidence="9 10" key="1">
    <citation type="submission" date="2013-05" db="EMBL/GenBank/DDBJ databases">
        <title>Draft genome sequence of Rubidibacter lacunae KORDI 51-2.</title>
        <authorList>
            <person name="Choi D.H."/>
            <person name="Noh J.H."/>
            <person name="Kwon K.-K."/>
            <person name="Lee J.-H."/>
            <person name="Ryu J.-Y."/>
        </authorList>
    </citation>
    <scope>NUCLEOTIDE SEQUENCE [LARGE SCALE GENOMIC DNA]</scope>
    <source>
        <strain evidence="9 10">KORDI 51-2</strain>
    </source>
</reference>
<dbReference type="Gene3D" id="1.10.3130.20">
    <property type="entry name" value="Phycobilisome linker domain"/>
    <property type="match status" value="1"/>
</dbReference>
<keyword evidence="7" id="KW-0812">Transmembrane</keyword>
<dbReference type="GO" id="GO:0015979">
    <property type="term" value="P:photosynthesis"/>
    <property type="evidence" value="ECO:0007669"/>
    <property type="project" value="InterPro"/>
</dbReference>
<dbReference type="Proteomes" id="UP000016960">
    <property type="component" value="Unassembled WGS sequence"/>
</dbReference>
<evidence type="ECO:0000256" key="4">
    <source>
        <dbReference type="ARBA" id="ARBA00023078"/>
    </source>
</evidence>
<comment type="similarity">
    <text evidence="6">Belongs to the phycobilisome linker protein family.</text>
</comment>
<evidence type="ECO:0000256" key="2">
    <source>
        <dbReference type="ARBA" id="ARBA00022549"/>
    </source>
</evidence>
<dbReference type="PATRIC" id="fig|582515.4.peg.1453"/>
<dbReference type="AlphaFoldDB" id="U5DBR4"/>
<dbReference type="STRING" id="582515.KR51_00013030"/>
<dbReference type="OrthoDB" id="448032at2"/>
<dbReference type="EMBL" id="ASSJ01000035">
    <property type="protein sequence ID" value="ERN41973.1"/>
    <property type="molecule type" value="Genomic_DNA"/>
</dbReference>
<dbReference type="InParanoid" id="U5DBR4"/>
<comment type="subcellular location">
    <subcellularLocation>
        <location evidence="1">Endomembrane system</location>
    </subcellularLocation>
</comment>
<keyword evidence="10" id="KW-1185">Reference proteome</keyword>
<name>U5DBR4_9CHRO</name>
<comment type="caution">
    <text evidence="9">The sequence shown here is derived from an EMBL/GenBank/DDBJ whole genome shotgun (WGS) entry which is preliminary data.</text>
</comment>
<sequence>MSIPLLTYSPTSRNHRVEGYEVFGDEQPRAYSLDTASTSTEVSEVIFAAYRQVFNEQQLISSNRQRALESQLRFRQITVHDFVKGLVLSETFRERNYDCNNNYRFVDLCVQRLLGRDVYGQRERFAWSVVLATEGLQGFVDALLNSDEYQSNFGEEVVPYQRRRILPQRDSGEVTFAHTPRYGSDHLATLAAVGNDFATPAPLFRWLVVNDVRWSWQRPPYSNAYQTLARISAWAIAIFMGAVTLSVALAAWGIISL</sequence>
<dbReference type="PANTHER" id="PTHR34011">
    <property type="entry name" value="PHYCOBILISOME 32.1 KDA LINKER POLYPEPTIDE, PHYCOCYANIN-ASSOCIATED, ROD 2-RELATED"/>
    <property type="match status" value="1"/>
</dbReference>
<evidence type="ECO:0000256" key="6">
    <source>
        <dbReference type="PROSITE-ProRule" id="PRU00775"/>
    </source>
</evidence>
<feature type="domain" description="PBS-linker" evidence="8">
    <location>
        <begin position="11"/>
        <end position="191"/>
    </location>
</feature>
<dbReference type="eggNOG" id="COG0448">
    <property type="taxonomic scope" value="Bacteria"/>
</dbReference>
<keyword evidence="2" id="KW-0042">Antenna complex</keyword>
<dbReference type="PROSITE" id="PS51445">
    <property type="entry name" value="PBS_LINKER"/>
    <property type="match status" value="1"/>
</dbReference>
<proteinExistence type="inferred from homology"/>
<dbReference type="RefSeq" id="WP_022605825.1">
    <property type="nucleotide sequence ID" value="NZ_ASSJ01000035.1"/>
</dbReference>
<protein>
    <submittedName>
        <fullName evidence="9">Phycobilisome linker polypeptide</fullName>
    </submittedName>
</protein>
<keyword evidence="5 7" id="KW-0472">Membrane</keyword>
<evidence type="ECO:0000256" key="7">
    <source>
        <dbReference type="SAM" id="Phobius"/>
    </source>
</evidence>
<evidence type="ECO:0000256" key="1">
    <source>
        <dbReference type="ARBA" id="ARBA00004308"/>
    </source>
</evidence>
<evidence type="ECO:0000256" key="3">
    <source>
        <dbReference type="ARBA" id="ARBA00022738"/>
    </source>
</evidence>
<dbReference type="InterPro" id="IPR001297">
    <property type="entry name" value="PBS_linker_dom"/>
</dbReference>
<evidence type="ECO:0000313" key="10">
    <source>
        <dbReference type="Proteomes" id="UP000016960"/>
    </source>
</evidence>
<evidence type="ECO:0000313" key="9">
    <source>
        <dbReference type="EMBL" id="ERN41973.1"/>
    </source>
</evidence>
<evidence type="ECO:0000259" key="8">
    <source>
        <dbReference type="PROSITE" id="PS51445"/>
    </source>
</evidence>
<keyword evidence="3 6" id="KW-0605">Phycobilisome</keyword>
<dbReference type="InterPro" id="IPR038255">
    <property type="entry name" value="PBS_linker_sf"/>
</dbReference>
<feature type="transmembrane region" description="Helical" evidence="7">
    <location>
        <begin position="231"/>
        <end position="255"/>
    </location>
</feature>
<dbReference type="GO" id="GO:0030089">
    <property type="term" value="C:phycobilisome"/>
    <property type="evidence" value="ECO:0007669"/>
    <property type="project" value="UniProtKB-UniRule"/>
</dbReference>
<keyword evidence="4" id="KW-0793">Thylakoid</keyword>
<evidence type="ECO:0000256" key="5">
    <source>
        <dbReference type="ARBA" id="ARBA00023136"/>
    </source>
</evidence>
<gene>
    <name evidence="9" type="ORF">KR51_00013030</name>
</gene>
<accession>U5DBR4</accession>
<dbReference type="GO" id="GO:0012505">
    <property type="term" value="C:endomembrane system"/>
    <property type="evidence" value="ECO:0007669"/>
    <property type="project" value="UniProtKB-SubCell"/>
</dbReference>
<dbReference type="Pfam" id="PF00427">
    <property type="entry name" value="PBS_linker_poly"/>
    <property type="match status" value="1"/>
</dbReference>
<organism evidence="9 10">
    <name type="scientific">Rubidibacter lacunae KORDI 51-2</name>
    <dbReference type="NCBI Taxonomy" id="582515"/>
    <lineage>
        <taxon>Bacteria</taxon>
        <taxon>Bacillati</taxon>
        <taxon>Cyanobacteriota</taxon>
        <taxon>Cyanophyceae</taxon>
        <taxon>Oscillatoriophycideae</taxon>
        <taxon>Chroococcales</taxon>
        <taxon>Aphanothecaceae</taxon>
        <taxon>Rubidibacter</taxon>
    </lineage>
</organism>
<keyword evidence="7" id="KW-1133">Transmembrane helix</keyword>